<dbReference type="STRING" id="240176.A8NBU8"/>
<dbReference type="SMART" id="SM00947">
    <property type="entry name" value="Pro_CA"/>
    <property type="match status" value="1"/>
</dbReference>
<dbReference type="Gene3D" id="3.40.1050.10">
    <property type="entry name" value="Carbonic anhydrase"/>
    <property type="match status" value="1"/>
</dbReference>
<evidence type="ECO:0000256" key="8">
    <source>
        <dbReference type="RuleBase" id="RU003956"/>
    </source>
</evidence>
<dbReference type="PANTHER" id="PTHR11002">
    <property type="entry name" value="CARBONIC ANHYDRASE"/>
    <property type="match status" value="1"/>
</dbReference>
<organism evidence="9 10">
    <name type="scientific">Coprinopsis cinerea (strain Okayama-7 / 130 / ATCC MYA-4618 / FGSC 9003)</name>
    <name type="common">Inky cap fungus</name>
    <name type="synonym">Hormographiella aspergillata</name>
    <dbReference type="NCBI Taxonomy" id="240176"/>
    <lineage>
        <taxon>Eukaryota</taxon>
        <taxon>Fungi</taxon>
        <taxon>Dikarya</taxon>
        <taxon>Basidiomycota</taxon>
        <taxon>Agaricomycotina</taxon>
        <taxon>Agaricomycetes</taxon>
        <taxon>Agaricomycetidae</taxon>
        <taxon>Agaricales</taxon>
        <taxon>Agaricineae</taxon>
        <taxon>Psathyrellaceae</taxon>
        <taxon>Coprinopsis</taxon>
    </lineage>
</organism>
<name>A8NBU8_COPC7</name>
<dbReference type="OMA" id="GMIFTHR"/>
<dbReference type="EMBL" id="AACS02000009">
    <property type="protein sequence ID" value="EAU89669.2"/>
    <property type="molecule type" value="Genomic_DNA"/>
</dbReference>
<evidence type="ECO:0000313" key="10">
    <source>
        <dbReference type="Proteomes" id="UP000001861"/>
    </source>
</evidence>
<evidence type="ECO:0000256" key="1">
    <source>
        <dbReference type="ARBA" id="ARBA00006217"/>
    </source>
</evidence>
<evidence type="ECO:0000256" key="2">
    <source>
        <dbReference type="ARBA" id="ARBA00012925"/>
    </source>
</evidence>
<keyword evidence="5 8" id="KW-0456">Lyase</keyword>
<dbReference type="Pfam" id="PF00484">
    <property type="entry name" value="Pro_CA"/>
    <property type="match status" value="1"/>
</dbReference>
<feature type="binding site" evidence="7">
    <location>
        <position position="108"/>
    </location>
    <ligand>
        <name>Zn(2+)</name>
        <dbReference type="ChEBI" id="CHEBI:29105"/>
    </ligand>
</feature>
<dbReference type="InterPro" id="IPR036874">
    <property type="entry name" value="Carbonic_anhydrase_sf"/>
</dbReference>
<dbReference type="Proteomes" id="UP000001861">
    <property type="component" value="Unassembled WGS sequence"/>
</dbReference>
<dbReference type="RefSeq" id="XP_001832296.2">
    <property type="nucleotide sequence ID" value="XM_001832244.2"/>
</dbReference>
<evidence type="ECO:0000313" key="9">
    <source>
        <dbReference type="EMBL" id="EAU89669.2"/>
    </source>
</evidence>
<dbReference type="GeneID" id="6008780"/>
<comment type="caution">
    <text evidence="9">The sequence shown here is derived from an EMBL/GenBank/DDBJ whole genome shotgun (WGS) entry which is preliminary data.</text>
</comment>
<dbReference type="GO" id="GO:0071244">
    <property type="term" value="P:cellular response to carbon dioxide"/>
    <property type="evidence" value="ECO:0007669"/>
    <property type="project" value="TreeGrafter"/>
</dbReference>
<accession>A8NBU8</accession>
<dbReference type="GO" id="GO:0004089">
    <property type="term" value="F:carbonate dehydratase activity"/>
    <property type="evidence" value="ECO:0007669"/>
    <property type="project" value="UniProtKB-UniRule"/>
</dbReference>
<reference evidence="9 10" key="1">
    <citation type="journal article" date="2010" name="Proc. Natl. Acad. Sci. U.S.A.">
        <title>Insights into evolution of multicellular fungi from the assembled chromosomes of the mushroom Coprinopsis cinerea (Coprinus cinereus).</title>
        <authorList>
            <person name="Stajich J.E."/>
            <person name="Wilke S.K."/>
            <person name="Ahren D."/>
            <person name="Au C.H."/>
            <person name="Birren B.W."/>
            <person name="Borodovsky M."/>
            <person name="Burns C."/>
            <person name="Canback B."/>
            <person name="Casselton L.A."/>
            <person name="Cheng C.K."/>
            <person name="Deng J."/>
            <person name="Dietrich F.S."/>
            <person name="Fargo D.C."/>
            <person name="Farman M.L."/>
            <person name="Gathman A.C."/>
            <person name="Goldberg J."/>
            <person name="Guigo R."/>
            <person name="Hoegger P.J."/>
            <person name="Hooker J.B."/>
            <person name="Huggins A."/>
            <person name="James T.Y."/>
            <person name="Kamada T."/>
            <person name="Kilaru S."/>
            <person name="Kodira C."/>
            <person name="Kues U."/>
            <person name="Kupfer D."/>
            <person name="Kwan H.S."/>
            <person name="Lomsadze A."/>
            <person name="Li W."/>
            <person name="Lilly W.W."/>
            <person name="Ma L.J."/>
            <person name="Mackey A.J."/>
            <person name="Manning G."/>
            <person name="Martin F."/>
            <person name="Muraguchi H."/>
            <person name="Natvig D.O."/>
            <person name="Palmerini H."/>
            <person name="Ramesh M.A."/>
            <person name="Rehmeyer C.J."/>
            <person name="Roe B.A."/>
            <person name="Shenoy N."/>
            <person name="Stanke M."/>
            <person name="Ter-Hovhannisyan V."/>
            <person name="Tunlid A."/>
            <person name="Velagapudi R."/>
            <person name="Vision T.J."/>
            <person name="Zeng Q."/>
            <person name="Zolan M.E."/>
            <person name="Pukkila P.J."/>
        </authorList>
    </citation>
    <scope>NUCLEOTIDE SEQUENCE [LARGE SCALE GENOMIC DNA]</scope>
    <source>
        <strain evidence="10">Okayama-7 / 130 / ATCC MYA-4618 / FGSC 9003</strain>
    </source>
</reference>
<keyword evidence="10" id="KW-1185">Reference proteome</keyword>
<dbReference type="KEGG" id="cci:CC1G_02558"/>
<evidence type="ECO:0000256" key="5">
    <source>
        <dbReference type="ARBA" id="ARBA00023239"/>
    </source>
</evidence>
<comment type="catalytic activity">
    <reaction evidence="6 8">
        <text>hydrogencarbonate + H(+) = CO2 + H2O</text>
        <dbReference type="Rhea" id="RHEA:10748"/>
        <dbReference type="ChEBI" id="CHEBI:15377"/>
        <dbReference type="ChEBI" id="CHEBI:15378"/>
        <dbReference type="ChEBI" id="CHEBI:16526"/>
        <dbReference type="ChEBI" id="CHEBI:17544"/>
        <dbReference type="EC" id="4.2.1.1"/>
    </reaction>
</comment>
<protein>
    <recommendedName>
        <fullName evidence="2 8">Carbonic anhydrase</fullName>
        <ecNumber evidence="2 8">4.2.1.1</ecNumber>
    </recommendedName>
    <alternativeName>
        <fullName evidence="8">Carbonate dehydratase</fullName>
    </alternativeName>
</protein>
<dbReference type="InParanoid" id="A8NBU8"/>
<feature type="binding site" evidence="7">
    <location>
        <position position="165"/>
    </location>
    <ligand>
        <name>Zn(2+)</name>
        <dbReference type="ChEBI" id="CHEBI:29105"/>
    </ligand>
</feature>
<evidence type="ECO:0000256" key="6">
    <source>
        <dbReference type="ARBA" id="ARBA00048348"/>
    </source>
</evidence>
<dbReference type="eggNOG" id="KOG1578">
    <property type="taxonomic scope" value="Eukaryota"/>
</dbReference>
<dbReference type="OrthoDB" id="10248475at2759"/>
<sequence>MSTELFVLIFIRRCGHQQHLGNFYLKHEVVGLAGTSGATALSKTPGASSGIHKTGVHIVGRAQSAKANESDFDILYQGNQDFRATHADSIKKLSTGQAPKFLFLGCSDSRVPEGTVFNAKPGTFFAERNIANLFEQQDNNVKAIVSYGVEHLHVKHIIVMGHYGCGGVQAAIASPPPLPWDEATTSIQTWIKPIRKLYQTSNRREIVELRERNEGEEEVAGPPTHDPGFRALVEENVKSTVSNIVRSKIIAQSS</sequence>
<keyword evidence="3 7" id="KW-0479">Metal-binding</keyword>
<proteinExistence type="inferred from homology"/>
<evidence type="ECO:0000256" key="4">
    <source>
        <dbReference type="ARBA" id="ARBA00022833"/>
    </source>
</evidence>
<dbReference type="SUPFAM" id="SSF53056">
    <property type="entry name" value="beta-carbonic anhydrase, cab"/>
    <property type="match status" value="1"/>
</dbReference>
<dbReference type="AlphaFoldDB" id="A8NBU8"/>
<dbReference type="HOGENOM" id="CLU_1094217_0_0_1"/>
<comment type="similarity">
    <text evidence="1 8">Belongs to the beta-class carbonic anhydrase family.</text>
</comment>
<evidence type="ECO:0000256" key="7">
    <source>
        <dbReference type="PIRSR" id="PIRSR601765-1"/>
    </source>
</evidence>
<evidence type="ECO:0000256" key="3">
    <source>
        <dbReference type="ARBA" id="ARBA00022723"/>
    </source>
</evidence>
<dbReference type="EC" id="4.2.1.1" evidence="2 8"/>
<comment type="function">
    <text evidence="8">Reversible hydration of carbon dioxide.</text>
</comment>
<comment type="cofactor">
    <cofactor evidence="7">
        <name>Zn(2+)</name>
        <dbReference type="ChEBI" id="CHEBI:29105"/>
    </cofactor>
    <text evidence="7">Binds 1 zinc ion per subunit.</text>
</comment>
<dbReference type="GO" id="GO:0034599">
    <property type="term" value="P:cellular response to oxidative stress"/>
    <property type="evidence" value="ECO:0007669"/>
    <property type="project" value="TreeGrafter"/>
</dbReference>
<gene>
    <name evidence="9" type="ORF">CC1G_02558</name>
</gene>
<dbReference type="InterPro" id="IPR001765">
    <property type="entry name" value="Carbonic_anhydrase"/>
</dbReference>
<keyword evidence="4 7" id="KW-0862">Zinc</keyword>
<feature type="binding site" evidence="7">
    <location>
        <position position="162"/>
    </location>
    <ligand>
        <name>Zn(2+)</name>
        <dbReference type="ChEBI" id="CHEBI:29105"/>
    </ligand>
</feature>
<dbReference type="GO" id="GO:0008270">
    <property type="term" value="F:zinc ion binding"/>
    <property type="evidence" value="ECO:0007669"/>
    <property type="project" value="UniProtKB-UniRule"/>
</dbReference>
<dbReference type="PANTHER" id="PTHR11002:SF76">
    <property type="entry name" value="CARBONIC ANHYDRASE"/>
    <property type="match status" value="1"/>
</dbReference>
<feature type="binding site" evidence="7">
    <location>
        <position position="106"/>
    </location>
    <ligand>
        <name>Zn(2+)</name>
        <dbReference type="ChEBI" id="CHEBI:29105"/>
    </ligand>
</feature>
<dbReference type="VEuPathDB" id="FungiDB:CC1G_02558"/>